<dbReference type="InterPro" id="IPR032675">
    <property type="entry name" value="LRR_dom_sf"/>
</dbReference>
<evidence type="ECO:0000313" key="2">
    <source>
        <dbReference type="Proteomes" id="UP001194696"/>
    </source>
</evidence>
<comment type="caution">
    <text evidence="1">The sequence shown here is derived from an EMBL/GenBank/DDBJ whole genome shotgun (WGS) entry which is preliminary data.</text>
</comment>
<dbReference type="Gene3D" id="3.80.10.10">
    <property type="entry name" value="Ribonuclease Inhibitor"/>
    <property type="match status" value="2"/>
</dbReference>
<evidence type="ECO:0000313" key="1">
    <source>
        <dbReference type="EMBL" id="KAG0292281.1"/>
    </source>
</evidence>
<sequence length="635" mass="70805">MLPLLESYHAPGLPHGPDPAAFVRQCPNLVRLALVLDTGKGYYKDDMDITCLADSLRQFCPNLRALNLRGYITPDQKAILIRNCTANIRGLSELVVDVYTMGKNLMDSMAAHAPTLETLGILTTTDGETVRMRYFLQLSVQCPQLKWFAVHACYNRESAGSILGALKTANWQCPTMEVLDLNVGDPSEEQLEDKVLMLREVFATGPILGCLPARLKTLVQDLAPFNPFTLDNYNAEGMERVPVSILRNNSSHFRTFSLQRGQLFFKFVDCTRLVSLTLNSNTADIGDSRQIIRSNPGLRFLTWNGPTNMLRLPTDEFVFLTRFERLALSFWNVSEGRIGKVLKPMAGSIKELEISWLTGLRVSGVSKKARRRIHAWNLSVPMVSPLALIQLNLDIDIYKDDMNIIPIAIRLCAYCPKLWSLAVSGTIAQGLKATLIRSIAMSNNLSMIIVALPIIDKDVVESIALHASVLTTLGILSTTKGPAELYILFQLPVLCSRLKQFSVAAGFCCETGPAVLDAIRATVKRRSSEMEVLGLDIGDIKEASSYAADASTLEVMFEDEPVMGWHYHAEEVNASYKAHLRLSRAFVKDMFESVADLESLWLLRWCGAVFTRSRRPVGTRFERLPFIHLSGNWEA</sequence>
<accession>A0ABQ7K718</accession>
<dbReference type="Proteomes" id="UP001194696">
    <property type="component" value="Unassembled WGS sequence"/>
</dbReference>
<protein>
    <submittedName>
        <fullName evidence="1">Uncharacterized protein</fullName>
    </submittedName>
</protein>
<dbReference type="SUPFAM" id="SSF52047">
    <property type="entry name" value="RNI-like"/>
    <property type="match status" value="2"/>
</dbReference>
<name>A0ABQ7K718_9FUNG</name>
<dbReference type="EMBL" id="JAAAIM010000204">
    <property type="protein sequence ID" value="KAG0292281.1"/>
    <property type="molecule type" value="Genomic_DNA"/>
</dbReference>
<reference evidence="1 2" key="1">
    <citation type="journal article" date="2020" name="Fungal Divers.">
        <title>Resolving the Mortierellaceae phylogeny through synthesis of multi-gene phylogenetics and phylogenomics.</title>
        <authorList>
            <person name="Vandepol N."/>
            <person name="Liber J."/>
            <person name="Desiro A."/>
            <person name="Na H."/>
            <person name="Kennedy M."/>
            <person name="Barry K."/>
            <person name="Grigoriev I.V."/>
            <person name="Miller A.N."/>
            <person name="O'Donnell K."/>
            <person name="Stajich J.E."/>
            <person name="Bonito G."/>
        </authorList>
    </citation>
    <scope>NUCLEOTIDE SEQUENCE [LARGE SCALE GENOMIC DNA]</scope>
    <source>
        <strain evidence="1 2">AD045</strain>
    </source>
</reference>
<gene>
    <name evidence="1" type="ORF">BGZ96_004363</name>
</gene>
<proteinExistence type="predicted"/>
<keyword evidence="2" id="KW-1185">Reference proteome</keyword>
<organism evidence="1 2">
    <name type="scientific">Linnemannia gamsii</name>
    <dbReference type="NCBI Taxonomy" id="64522"/>
    <lineage>
        <taxon>Eukaryota</taxon>
        <taxon>Fungi</taxon>
        <taxon>Fungi incertae sedis</taxon>
        <taxon>Mucoromycota</taxon>
        <taxon>Mortierellomycotina</taxon>
        <taxon>Mortierellomycetes</taxon>
        <taxon>Mortierellales</taxon>
        <taxon>Mortierellaceae</taxon>
        <taxon>Linnemannia</taxon>
    </lineage>
</organism>